<dbReference type="Pfam" id="PF13638">
    <property type="entry name" value="PIN_4"/>
    <property type="match status" value="1"/>
</dbReference>
<dbReference type="KEGG" id="ocy:OSSY52_18680"/>
<dbReference type="AlphaFoldDB" id="A0A7G1G9S2"/>
<name>A0A7G1G9S2_9BACT</name>
<dbReference type="Gene3D" id="3.40.50.1010">
    <property type="entry name" value="5'-nuclease"/>
    <property type="match status" value="1"/>
</dbReference>
<evidence type="ECO:0000259" key="1">
    <source>
        <dbReference type="SMART" id="SM00670"/>
    </source>
</evidence>
<proteinExistence type="predicted"/>
<sequence length="145" mass="16895">MSNIVNFKNKSKKSTPIILDTNSIINNINNCKNLITTYNNVIIPFMCIEELEKLKTSPKTHYAAQKAIKFLEKFYKLNKIKFINSFPNLLPIEYQELNPDNLILSVCINYKKENPIFITSDKLLKIKAKALDINTYDINEIFIIY</sequence>
<dbReference type="PANTHER" id="PTHR16161">
    <property type="entry name" value="TRANSCRIPTIONAL PROTEIN SWT1"/>
    <property type="match status" value="1"/>
</dbReference>
<evidence type="ECO:0000313" key="2">
    <source>
        <dbReference type="EMBL" id="BBE31727.1"/>
    </source>
</evidence>
<gene>
    <name evidence="2" type="ORF">OSSY52_18680</name>
</gene>
<keyword evidence="3" id="KW-1185">Reference proteome</keyword>
<feature type="domain" description="PIN" evidence="1">
    <location>
        <begin position="15"/>
        <end position="126"/>
    </location>
</feature>
<dbReference type="PANTHER" id="PTHR16161:SF0">
    <property type="entry name" value="TRANSCRIPTIONAL PROTEIN SWT1"/>
    <property type="match status" value="1"/>
</dbReference>
<dbReference type="RefSeq" id="WP_190614462.1">
    <property type="nucleotide sequence ID" value="NZ_AP018712.1"/>
</dbReference>
<reference evidence="2 3" key="1">
    <citation type="submission" date="2018-06" db="EMBL/GenBank/DDBJ databases">
        <title>Genome sequencing of Oceanotoga sp. sy52.</title>
        <authorList>
            <person name="Mori K."/>
        </authorList>
    </citation>
    <scope>NUCLEOTIDE SEQUENCE [LARGE SCALE GENOMIC DNA]</scope>
    <source>
        <strain evidence="3">sy52</strain>
    </source>
</reference>
<dbReference type="SMART" id="SM00670">
    <property type="entry name" value="PINc"/>
    <property type="match status" value="1"/>
</dbReference>
<evidence type="ECO:0000313" key="3">
    <source>
        <dbReference type="Proteomes" id="UP000516361"/>
    </source>
</evidence>
<dbReference type="SUPFAM" id="SSF88723">
    <property type="entry name" value="PIN domain-like"/>
    <property type="match status" value="1"/>
</dbReference>
<dbReference type="InParanoid" id="A0A7G1G9S2"/>
<dbReference type="InterPro" id="IPR002716">
    <property type="entry name" value="PIN_dom"/>
</dbReference>
<dbReference type="EMBL" id="AP018712">
    <property type="protein sequence ID" value="BBE31727.1"/>
    <property type="molecule type" value="Genomic_DNA"/>
</dbReference>
<dbReference type="Proteomes" id="UP000516361">
    <property type="component" value="Chromosome"/>
</dbReference>
<dbReference type="InterPro" id="IPR052626">
    <property type="entry name" value="SWT1_Regulator"/>
</dbReference>
<protein>
    <recommendedName>
        <fullName evidence="1">PIN domain-containing protein</fullName>
    </recommendedName>
</protein>
<accession>A0A7G1G9S2</accession>
<organism evidence="2 3">
    <name type="scientific">Tepiditoga spiralis</name>
    <dbReference type="NCBI Taxonomy" id="2108365"/>
    <lineage>
        <taxon>Bacteria</taxon>
        <taxon>Thermotogati</taxon>
        <taxon>Thermotogota</taxon>
        <taxon>Thermotogae</taxon>
        <taxon>Petrotogales</taxon>
        <taxon>Petrotogaceae</taxon>
        <taxon>Tepiditoga</taxon>
    </lineage>
</organism>
<dbReference type="InterPro" id="IPR029060">
    <property type="entry name" value="PIN-like_dom_sf"/>
</dbReference>